<dbReference type="SUPFAM" id="SSF46894">
    <property type="entry name" value="C-terminal effector domain of the bipartite response regulators"/>
    <property type="match status" value="1"/>
</dbReference>
<gene>
    <name evidence="8" type="ORF">GCM10020366_24340</name>
</gene>
<dbReference type="Gene3D" id="3.40.50.2300">
    <property type="match status" value="1"/>
</dbReference>
<dbReference type="InterPro" id="IPR039420">
    <property type="entry name" value="WalR-like"/>
</dbReference>
<dbReference type="Proteomes" id="UP001500483">
    <property type="component" value="Unassembled WGS sequence"/>
</dbReference>
<evidence type="ECO:0000259" key="7">
    <source>
        <dbReference type="PROSITE" id="PS50110"/>
    </source>
</evidence>
<dbReference type="SUPFAM" id="SSF52172">
    <property type="entry name" value="CheY-like"/>
    <property type="match status" value="1"/>
</dbReference>
<dbReference type="RefSeq" id="WP_224955543.1">
    <property type="nucleotide sequence ID" value="NZ_BAAAYK010000038.1"/>
</dbReference>
<evidence type="ECO:0000256" key="1">
    <source>
        <dbReference type="ARBA" id="ARBA00022553"/>
    </source>
</evidence>
<reference evidence="9" key="1">
    <citation type="journal article" date="2019" name="Int. J. Syst. Evol. Microbiol.">
        <title>The Global Catalogue of Microorganisms (GCM) 10K type strain sequencing project: providing services to taxonomists for standard genome sequencing and annotation.</title>
        <authorList>
            <consortium name="The Broad Institute Genomics Platform"/>
            <consortium name="The Broad Institute Genome Sequencing Center for Infectious Disease"/>
            <person name="Wu L."/>
            <person name="Ma J."/>
        </authorList>
    </citation>
    <scope>NUCLEOTIDE SEQUENCE [LARGE SCALE GENOMIC DNA]</scope>
    <source>
        <strain evidence="9">JCM 9687</strain>
    </source>
</reference>
<dbReference type="SMART" id="SM00448">
    <property type="entry name" value="REC"/>
    <property type="match status" value="1"/>
</dbReference>
<evidence type="ECO:0000256" key="3">
    <source>
        <dbReference type="ARBA" id="ARBA00023125"/>
    </source>
</evidence>
<dbReference type="EMBL" id="BAAAYK010000038">
    <property type="protein sequence ID" value="GAA3357219.1"/>
    <property type="molecule type" value="Genomic_DNA"/>
</dbReference>
<evidence type="ECO:0000313" key="8">
    <source>
        <dbReference type="EMBL" id="GAA3357219.1"/>
    </source>
</evidence>
<dbReference type="InterPro" id="IPR011006">
    <property type="entry name" value="CheY-like_superfamily"/>
</dbReference>
<organism evidence="8 9">
    <name type="scientific">Saccharopolyspora gregorii</name>
    <dbReference type="NCBI Taxonomy" id="33914"/>
    <lineage>
        <taxon>Bacteria</taxon>
        <taxon>Bacillati</taxon>
        <taxon>Actinomycetota</taxon>
        <taxon>Actinomycetes</taxon>
        <taxon>Pseudonocardiales</taxon>
        <taxon>Pseudonocardiaceae</taxon>
        <taxon>Saccharopolyspora</taxon>
    </lineage>
</organism>
<dbReference type="PROSITE" id="PS50043">
    <property type="entry name" value="HTH_LUXR_2"/>
    <property type="match status" value="1"/>
</dbReference>
<dbReference type="PROSITE" id="PS50110">
    <property type="entry name" value="RESPONSE_REGULATORY"/>
    <property type="match status" value="1"/>
</dbReference>
<sequence length="217" mass="22951">MIRVLIADDETLMRAGIRLILDNADDVEVVAEVSDGPAAVAACRGQEVDVALLDVQMPGGDGITAVAGIARESPRTRSVVLTAFGDDRNVARALRSGASGFLLKDTGPAQLIHAVREVAAGEPILAPQITRGLIERHLLTPDAGEPARRRLAELTETELEVLREVGAGLSNAEIATRRHMAVGTVKAHLSRLLTKLDCTNRVQAAIVAHEAGILDGR</sequence>
<keyword evidence="2" id="KW-0805">Transcription regulation</keyword>
<evidence type="ECO:0000256" key="5">
    <source>
        <dbReference type="PROSITE-ProRule" id="PRU00169"/>
    </source>
</evidence>
<evidence type="ECO:0000256" key="4">
    <source>
        <dbReference type="ARBA" id="ARBA00023163"/>
    </source>
</evidence>
<dbReference type="InterPro" id="IPR058245">
    <property type="entry name" value="NreC/VraR/RcsB-like_REC"/>
</dbReference>
<dbReference type="CDD" id="cd17535">
    <property type="entry name" value="REC_NarL-like"/>
    <property type="match status" value="1"/>
</dbReference>
<dbReference type="Pfam" id="PF00072">
    <property type="entry name" value="Response_reg"/>
    <property type="match status" value="1"/>
</dbReference>
<accession>A0ABP6RPK9</accession>
<dbReference type="InterPro" id="IPR000792">
    <property type="entry name" value="Tscrpt_reg_LuxR_C"/>
</dbReference>
<dbReference type="InterPro" id="IPR016032">
    <property type="entry name" value="Sig_transdc_resp-reg_C-effctor"/>
</dbReference>
<dbReference type="PANTHER" id="PTHR43214">
    <property type="entry name" value="TWO-COMPONENT RESPONSE REGULATOR"/>
    <property type="match status" value="1"/>
</dbReference>
<evidence type="ECO:0000256" key="2">
    <source>
        <dbReference type="ARBA" id="ARBA00023015"/>
    </source>
</evidence>
<feature type="modified residue" description="4-aspartylphosphate" evidence="5">
    <location>
        <position position="54"/>
    </location>
</feature>
<evidence type="ECO:0000259" key="6">
    <source>
        <dbReference type="PROSITE" id="PS50043"/>
    </source>
</evidence>
<dbReference type="PRINTS" id="PR00038">
    <property type="entry name" value="HTHLUXR"/>
</dbReference>
<name>A0ABP6RPK9_9PSEU</name>
<keyword evidence="1 5" id="KW-0597">Phosphoprotein</keyword>
<keyword evidence="4" id="KW-0804">Transcription</keyword>
<keyword evidence="3" id="KW-0238">DNA-binding</keyword>
<dbReference type="Pfam" id="PF00196">
    <property type="entry name" value="GerE"/>
    <property type="match status" value="1"/>
</dbReference>
<dbReference type="CDD" id="cd06170">
    <property type="entry name" value="LuxR_C_like"/>
    <property type="match status" value="1"/>
</dbReference>
<comment type="caution">
    <text evidence="8">The sequence shown here is derived from an EMBL/GenBank/DDBJ whole genome shotgun (WGS) entry which is preliminary data.</text>
</comment>
<evidence type="ECO:0000313" key="9">
    <source>
        <dbReference type="Proteomes" id="UP001500483"/>
    </source>
</evidence>
<dbReference type="InterPro" id="IPR001789">
    <property type="entry name" value="Sig_transdc_resp-reg_receiver"/>
</dbReference>
<feature type="domain" description="Response regulatory" evidence="7">
    <location>
        <begin position="3"/>
        <end position="119"/>
    </location>
</feature>
<dbReference type="SMART" id="SM00421">
    <property type="entry name" value="HTH_LUXR"/>
    <property type="match status" value="1"/>
</dbReference>
<keyword evidence="9" id="KW-1185">Reference proteome</keyword>
<protein>
    <submittedName>
        <fullName evidence="8">Response regulator transcription factor</fullName>
    </submittedName>
</protein>
<dbReference type="PANTHER" id="PTHR43214:SF24">
    <property type="entry name" value="TRANSCRIPTIONAL REGULATORY PROTEIN NARL-RELATED"/>
    <property type="match status" value="1"/>
</dbReference>
<proteinExistence type="predicted"/>
<feature type="domain" description="HTH luxR-type" evidence="6">
    <location>
        <begin position="147"/>
        <end position="212"/>
    </location>
</feature>